<evidence type="ECO:0000256" key="3">
    <source>
        <dbReference type="SAM" id="MobiDB-lite"/>
    </source>
</evidence>
<feature type="compositionally biased region" description="Acidic residues" evidence="3">
    <location>
        <begin position="167"/>
        <end position="177"/>
    </location>
</feature>
<sequence>MAIHRLPILFFARLQEFSSALLIHASESELKQKCQDRKCCESLHKTVRRKTPTVMVGNVALGSDHPIRIQTMTTSDTNDVAGTVEEVMRIAYRGADIVRITVQGKKEVDACFEIKDKLVQLNYNMGFKYRVCSILREVKCLESQIDHRSSPRSCVETASSSSLGCEIGEDREEEDSS</sequence>
<evidence type="ECO:0000256" key="4">
    <source>
        <dbReference type="SAM" id="SignalP"/>
    </source>
</evidence>
<dbReference type="GO" id="GO:0046429">
    <property type="term" value="F:4-hydroxy-3-methylbut-2-en-1-yl diphosphate synthase activity (ferredoxin)"/>
    <property type="evidence" value="ECO:0007669"/>
    <property type="project" value="InterPro"/>
</dbReference>
<feature type="region of interest" description="Disordered" evidence="3">
    <location>
        <begin position="151"/>
        <end position="177"/>
    </location>
</feature>
<feature type="signal peptide" evidence="4">
    <location>
        <begin position="1"/>
        <end position="20"/>
    </location>
</feature>
<evidence type="ECO:0000313" key="7">
    <source>
        <dbReference type="EMBL" id="CAA7046923.1"/>
    </source>
</evidence>
<evidence type="ECO:0000259" key="5">
    <source>
        <dbReference type="Pfam" id="PF04551"/>
    </source>
</evidence>
<keyword evidence="4" id="KW-0732">Signal</keyword>
<dbReference type="EMBL" id="CACVBM020000310">
    <property type="protein sequence ID" value="CAA7017249.1"/>
    <property type="molecule type" value="Genomic_DNA"/>
</dbReference>
<dbReference type="AlphaFoldDB" id="A0A6D2HVJ8"/>
<dbReference type="PANTHER" id="PTHR30454:SF0">
    <property type="entry name" value="4-HYDROXY-3-METHYLBUT-2-EN-1-YL DIPHOSPHATE SYNTHASE (FERREDOXIN), CHLOROPLASTIC"/>
    <property type="match status" value="1"/>
</dbReference>
<evidence type="ECO:0000256" key="2">
    <source>
        <dbReference type="ARBA" id="ARBA00022485"/>
    </source>
</evidence>
<keyword evidence="2" id="KW-0479">Metal-binding</keyword>
<accession>A0A6D2HVJ8</accession>
<feature type="domain" description="IspG TIM-barrel" evidence="5">
    <location>
        <begin position="51"/>
        <end position="132"/>
    </location>
</feature>
<dbReference type="Proteomes" id="UP000467841">
    <property type="component" value="Unassembled WGS sequence"/>
</dbReference>
<keyword evidence="2" id="KW-0411">Iron-sulfur</keyword>
<dbReference type="InterPro" id="IPR011005">
    <property type="entry name" value="Dihydropteroate_synth-like_sf"/>
</dbReference>
<dbReference type="GO" id="GO:0009507">
    <property type="term" value="C:chloroplast"/>
    <property type="evidence" value="ECO:0007669"/>
    <property type="project" value="TreeGrafter"/>
</dbReference>
<name>A0A6D2HVJ8_9BRAS</name>
<evidence type="ECO:0000313" key="6">
    <source>
        <dbReference type="EMBL" id="CAA7017249.1"/>
    </source>
</evidence>
<dbReference type="GO" id="GO:0016114">
    <property type="term" value="P:terpenoid biosynthetic process"/>
    <property type="evidence" value="ECO:0007669"/>
    <property type="project" value="InterPro"/>
</dbReference>
<dbReference type="Gene3D" id="3.20.20.20">
    <property type="entry name" value="Dihydropteroate synthase-like"/>
    <property type="match status" value="1"/>
</dbReference>
<keyword evidence="2" id="KW-0004">4Fe-4S</keyword>
<keyword evidence="8" id="KW-1185">Reference proteome</keyword>
<protein>
    <recommendedName>
        <fullName evidence="5">IspG TIM-barrel domain-containing protein</fullName>
    </recommendedName>
</protein>
<dbReference type="Pfam" id="PF04551">
    <property type="entry name" value="GcpE"/>
    <property type="match status" value="1"/>
</dbReference>
<gene>
    <name evidence="7" type="ORF">MERR_LOCUS34158</name>
    <name evidence="6" type="ORF">MERR_LOCUS4484</name>
</gene>
<organism evidence="6 8">
    <name type="scientific">Microthlaspi erraticum</name>
    <dbReference type="NCBI Taxonomy" id="1685480"/>
    <lineage>
        <taxon>Eukaryota</taxon>
        <taxon>Viridiplantae</taxon>
        <taxon>Streptophyta</taxon>
        <taxon>Embryophyta</taxon>
        <taxon>Tracheophyta</taxon>
        <taxon>Spermatophyta</taxon>
        <taxon>Magnoliopsida</taxon>
        <taxon>eudicotyledons</taxon>
        <taxon>Gunneridae</taxon>
        <taxon>Pentapetalae</taxon>
        <taxon>rosids</taxon>
        <taxon>malvids</taxon>
        <taxon>Brassicales</taxon>
        <taxon>Brassicaceae</taxon>
        <taxon>Coluteocarpeae</taxon>
        <taxon>Microthlaspi</taxon>
    </lineage>
</organism>
<comment type="cofactor">
    <cofactor evidence="1">
        <name>[4Fe-4S] cluster</name>
        <dbReference type="ChEBI" id="CHEBI:49883"/>
    </cofactor>
</comment>
<evidence type="ECO:0000256" key="1">
    <source>
        <dbReference type="ARBA" id="ARBA00001966"/>
    </source>
</evidence>
<dbReference type="GO" id="GO:0019288">
    <property type="term" value="P:isopentenyl diphosphate biosynthetic process, methylerythritol 4-phosphate pathway"/>
    <property type="evidence" value="ECO:0007669"/>
    <property type="project" value="TreeGrafter"/>
</dbReference>
<dbReference type="PANTHER" id="PTHR30454">
    <property type="entry name" value="4-HYDROXY-3-METHYLBUT-2-EN-1-YL DIPHOSPHATE SYNTHASE"/>
    <property type="match status" value="1"/>
</dbReference>
<reference evidence="6 8" key="1">
    <citation type="submission" date="2020-01" db="EMBL/GenBank/DDBJ databases">
        <authorList>
            <person name="Mishra B."/>
        </authorList>
    </citation>
    <scope>NUCLEOTIDE SEQUENCE [LARGE SCALE GENOMIC DNA]</scope>
</reference>
<keyword evidence="2" id="KW-0408">Iron</keyword>
<feature type="chain" id="PRO_5036173287" description="IspG TIM-barrel domain-containing protein" evidence="4">
    <location>
        <begin position="21"/>
        <end position="177"/>
    </location>
</feature>
<dbReference type="InterPro" id="IPR004588">
    <property type="entry name" value="IspG_bac-typ"/>
</dbReference>
<proteinExistence type="predicted"/>
<dbReference type="GO" id="GO:0051539">
    <property type="term" value="F:4 iron, 4 sulfur cluster binding"/>
    <property type="evidence" value="ECO:0007669"/>
    <property type="project" value="UniProtKB-KW"/>
</dbReference>
<dbReference type="OrthoDB" id="429167at2759"/>
<evidence type="ECO:0000313" key="8">
    <source>
        <dbReference type="Proteomes" id="UP000467841"/>
    </source>
</evidence>
<dbReference type="EMBL" id="CACVBM020001360">
    <property type="protein sequence ID" value="CAA7046923.1"/>
    <property type="molecule type" value="Genomic_DNA"/>
</dbReference>
<dbReference type="InterPro" id="IPR058578">
    <property type="entry name" value="IspG_TIM"/>
</dbReference>